<keyword evidence="7 10" id="KW-0460">Magnesium</keyword>
<sequence>MQVSFIQKPALKAFHLEGYAQGTTYHITYYHTHAIIRQVAIDSILNGIDSSLSLYKPYSLINRFNRSTEGISTDHYLKTVVAKSFEIYKETGGLFDVTVQPLVEAWGFGVKHPDSLPDSARISALLKCVGTGKLSLKNNYLHKSLPCVKIDLNGIAQGYTADVLANYLRSKGIQNFLAEIGGELVVSGRRQPGSEKMSVGIEAPGNDPYEPAPYQRIVHLDHGALTTSGNYRKFYESGAKKINHLIDPHTGYSFQTDLISVTVWAKDGITADGYDNALMGMGLKKAMEFVERKKDLGAYFIYTTPDGVVHDTATHSFYTLLQ</sequence>
<evidence type="ECO:0000256" key="11">
    <source>
        <dbReference type="PIRSR" id="PIRSR006268-2"/>
    </source>
</evidence>
<keyword evidence="12" id="KW-0449">Lipoprotein</keyword>
<comment type="catalytic activity">
    <reaction evidence="9 10">
        <text>L-threonyl-[protein] + FAD = FMN-L-threonyl-[protein] + AMP + H(+)</text>
        <dbReference type="Rhea" id="RHEA:36847"/>
        <dbReference type="Rhea" id="RHEA-COMP:11060"/>
        <dbReference type="Rhea" id="RHEA-COMP:11061"/>
        <dbReference type="ChEBI" id="CHEBI:15378"/>
        <dbReference type="ChEBI" id="CHEBI:30013"/>
        <dbReference type="ChEBI" id="CHEBI:57692"/>
        <dbReference type="ChEBI" id="CHEBI:74257"/>
        <dbReference type="ChEBI" id="CHEBI:456215"/>
        <dbReference type="EC" id="2.7.1.180"/>
    </reaction>
</comment>
<keyword evidence="3 10" id="KW-0285">Flavoprotein</keyword>
<dbReference type="PANTHER" id="PTHR30040">
    <property type="entry name" value="THIAMINE BIOSYNTHESIS LIPOPROTEIN APBE"/>
    <property type="match status" value="1"/>
</dbReference>
<name>A0A8X8LCJ6_9BACT</name>
<evidence type="ECO:0000256" key="8">
    <source>
        <dbReference type="ARBA" id="ARBA00031306"/>
    </source>
</evidence>
<dbReference type="GO" id="GO:0016740">
    <property type="term" value="F:transferase activity"/>
    <property type="evidence" value="ECO:0007669"/>
    <property type="project" value="UniProtKB-UniRule"/>
</dbReference>
<keyword evidence="13" id="KW-1185">Reference proteome</keyword>
<evidence type="ECO:0000256" key="5">
    <source>
        <dbReference type="ARBA" id="ARBA00022723"/>
    </source>
</evidence>
<feature type="binding site" evidence="11">
    <location>
        <position position="154"/>
    </location>
    <ligand>
        <name>Mg(2+)</name>
        <dbReference type="ChEBI" id="CHEBI:18420"/>
    </ligand>
</feature>
<dbReference type="RefSeq" id="WP_257574615.1">
    <property type="nucleotide sequence ID" value="NZ_FNNO01000001.1"/>
</dbReference>
<comment type="caution">
    <text evidence="12">The sequence shown here is derived from an EMBL/GenBank/DDBJ whole genome shotgun (WGS) entry which is preliminary data.</text>
</comment>
<keyword evidence="5 10" id="KW-0479">Metal-binding</keyword>
<accession>A0A8X8LCJ6</accession>
<dbReference type="GO" id="GO:0046872">
    <property type="term" value="F:metal ion binding"/>
    <property type="evidence" value="ECO:0007669"/>
    <property type="project" value="UniProtKB-UniRule"/>
</dbReference>
<dbReference type="EMBL" id="FNNO01000001">
    <property type="protein sequence ID" value="SDW06283.1"/>
    <property type="molecule type" value="Genomic_DNA"/>
</dbReference>
<gene>
    <name evidence="12" type="ORF">SAMN05444410_101146</name>
</gene>
<dbReference type="InterPro" id="IPR024932">
    <property type="entry name" value="ApbE"/>
</dbReference>
<evidence type="ECO:0000256" key="2">
    <source>
        <dbReference type="ARBA" id="ARBA00016337"/>
    </source>
</evidence>
<keyword evidence="4 10" id="KW-0808">Transferase</keyword>
<protein>
    <recommendedName>
        <fullName evidence="2 10">FAD:protein FMN transferase</fullName>
        <ecNumber evidence="1 10">2.7.1.180</ecNumber>
    </recommendedName>
    <alternativeName>
        <fullName evidence="8 10">Flavin transferase</fullName>
    </alternativeName>
</protein>
<evidence type="ECO:0000256" key="6">
    <source>
        <dbReference type="ARBA" id="ARBA00022827"/>
    </source>
</evidence>
<organism evidence="12 13">
    <name type="scientific">Hydrobacter penzbergensis</name>
    <dbReference type="NCBI Taxonomy" id="1235997"/>
    <lineage>
        <taxon>Bacteria</taxon>
        <taxon>Pseudomonadati</taxon>
        <taxon>Bacteroidota</taxon>
        <taxon>Chitinophagia</taxon>
        <taxon>Chitinophagales</taxon>
        <taxon>Chitinophagaceae</taxon>
        <taxon>Hydrobacter</taxon>
    </lineage>
</organism>
<proteinExistence type="inferred from homology"/>
<dbReference type="AlphaFoldDB" id="A0A8X8LCJ6"/>
<evidence type="ECO:0000256" key="4">
    <source>
        <dbReference type="ARBA" id="ARBA00022679"/>
    </source>
</evidence>
<evidence type="ECO:0000313" key="13">
    <source>
        <dbReference type="Proteomes" id="UP000198711"/>
    </source>
</evidence>
<keyword evidence="6 10" id="KW-0274">FAD</keyword>
<dbReference type="PANTHER" id="PTHR30040:SF2">
    <property type="entry name" value="FAD:PROTEIN FMN TRANSFERASE"/>
    <property type="match status" value="1"/>
</dbReference>
<evidence type="ECO:0000313" key="12">
    <source>
        <dbReference type="EMBL" id="SDW06283.1"/>
    </source>
</evidence>
<dbReference type="EC" id="2.7.1.180" evidence="1 10"/>
<comment type="similarity">
    <text evidence="10">Belongs to the ApbE family.</text>
</comment>
<dbReference type="Pfam" id="PF02424">
    <property type="entry name" value="ApbE"/>
    <property type="match status" value="1"/>
</dbReference>
<feature type="binding site" evidence="11">
    <location>
        <position position="272"/>
    </location>
    <ligand>
        <name>Mg(2+)</name>
        <dbReference type="ChEBI" id="CHEBI:18420"/>
    </ligand>
</feature>
<dbReference type="Proteomes" id="UP000198711">
    <property type="component" value="Unassembled WGS sequence"/>
</dbReference>
<evidence type="ECO:0000256" key="10">
    <source>
        <dbReference type="PIRNR" id="PIRNR006268"/>
    </source>
</evidence>
<dbReference type="Gene3D" id="3.10.520.10">
    <property type="entry name" value="ApbE-like domains"/>
    <property type="match status" value="1"/>
</dbReference>
<evidence type="ECO:0000256" key="3">
    <source>
        <dbReference type="ARBA" id="ARBA00022630"/>
    </source>
</evidence>
<dbReference type="InterPro" id="IPR003374">
    <property type="entry name" value="ApbE-like_sf"/>
</dbReference>
<evidence type="ECO:0000256" key="7">
    <source>
        <dbReference type="ARBA" id="ARBA00022842"/>
    </source>
</evidence>
<evidence type="ECO:0000256" key="9">
    <source>
        <dbReference type="ARBA" id="ARBA00048540"/>
    </source>
</evidence>
<evidence type="ECO:0000256" key="1">
    <source>
        <dbReference type="ARBA" id="ARBA00011955"/>
    </source>
</evidence>
<reference evidence="12 13" key="1">
    <citation type="submission" date="2016-10" db="EMBL/GenBank/DDBJ databases">
        <authorList>
            <person name="Varghese N."/>
            <person name="Submissions S."/>
        </authorList>
    </citation>
    <scope>NUCLEOTIDE SEQUENCE [LARGE SCALE GENOMIC DNA]</scope>
    <source>
        <strain evidence="12 13">DSM 25353</strain>
    </source>
</reference>
<dbReference type="SUPFAM" id="SSF143631">
    <property type="entry name" value="ApbE-like"/>
    <property type="match status" value="1"/>
</dbReference>
<dbReference type="PIRSF" id="PIRSF006268">
    <property type="entry name" value="ApbE"/>
    <property type="match status" value="1"/>
</dbReference>
<comment type="cofactor">
    <cofactor evidence="11">
        <name>Mg(2+)</name>
        <dbReference type="ChEBI" id="CHEBI:18420"/>
    </cofactor>
    <cofactor evidence="11">
        <name>Mn(2+)</name>
        <dbReference type="ChEBI" id="CHEBI:29035"/>
    </cofactor>
    <text evidence="11">Magnesium. Can also use manganese.</text>
</comment>